<dbReference type="RefSeq" id="XP_014182678.1">
    <property type="nucleotide sequence ID" value="XM_014327203.1"/>
</dbReference>
<keyword evidence="6" id="KW-0342">GTP-binding</keyword>
<keyword evidence="9" id="KW-0636">Prenylation</keyword>
<evidence type="ECO:0000313" key="11">
    <source>
        <dbReference type="Proteomes" id="UP000002748"/>
    </source>
</evidence>
<keyword evidence="8" id="KW-0449">Lipoprotein</keyword>
<dbReference type="InterPro" id="IPR027417">
    <property type="entry name" value="P-loop_NTPase"/>
</dbReference>
<dbReference type="InterPro" id="IPR005225">
    <property type="entry name" value="Small_GTP-bd"/>
</dbReference>
<organism evidence="10 11">
    <name type="scientific">Trichosporon asahii var. asahii (strain ATCC 90039 / CBS 2479 / JCM 2466 / KCTC 7840 / NBRC 103889/ NCYC 2677 / UAMH 7654)</name>
    <name type="common">Yeast</name>
    <dbReference type="NCBI Taxonomy" id="1186058"/>
    <lineage>
        <taxon>Eukaryota</taxon>
        <taxon>Fungi</taxon>
        <taxon>Dikarya</taxon>
        <taxon>Basidiomycota</taxon>
        <taxon>Agaricomycotina</taxon>
        <taxon>Tremellomycetes</taxon>
        <taxon>Trichosporonales</taxon>
        <taxon>Trichosporonaceae</taxon>
        <taxon>Trichosporon</taxon>
    </lineage>
</organism>
<accession>J5TNK3</accession>
<dbReference type="PANTHER" id="PTHR24072">
    <property type="entry name" value="RHO FAMILY GTPASE"/>
    <property type="match status" value="1"/>
</dbReference>
<dbReference type="InterPro" id="IPR003578">
    <property type="entry name" value="Small_GTPase_Rho"/>
</dbReference>
<sequence length="225" mass="25186">MSLDAPRRPDLKKKLVVVGDGDVTLPDFVVGEIKTLQALTLHRVWQDMSPHGTYVPTVFENLITTIPNPLDPSKSIELALWDTAGQEDFDRLRPLSYNDTDVILVVFACNHRPSLENVYDKWYPEMSHFCEDVPLVLVCTKTDLRRDQTTLQLMGAQGTKPITPEEGEKVAREIGAKRYMECSAKEGTGVREVFDAAIRESLKKGGMQGVTRNIVKKSGKKCVVL</sequence>
<dbReference type="EMBL" id="ALBS01000046">
    <property type="protein sequence ID" value="EJT51816.1"/>
    <property type="molecule type" value="Genomic_DNA"/>
</dbReference>
<evidence type="ECO:0000256" key="4">
    <source>
        <dbReference type="ARBA" id="ARBA00022481"/>
    </source>
</evidence>
<dbReference type="HOGENOM" id="CLU_041217_21_2_1"/>
<dbReference type="VEuPathDB" id="FungiDB:A1Q1_06954"/>
<dbReference type="SUPFAM" id="SSF52540">
    <property type="entry name" value="P-loop containing nucleoside triphosphate hydrolases"/>
    <property type="match status" value="1"/>
</dbReference>
<keyword evidence="5" id="KW-0547">Nucleotide-binding</keyword>
<dbReference type="GO" id="GO:0005525">
    <property type="term" value="F:GTP binding"/>
    <property type="evidence" value="ECO:0007669"/>
    <property type="project" value="UniProtKB-KW"/>
</dbReference>
<evidence type="ECO:0000256" key="2">
    <source>
        <dbReference type="ARBA" id="ARBA00010142"/>
    </source>
</evidence>
<comment type="subcellular location">
    <subcellularLocation>
        <location evidence="1">Cell membrane</location>
        <topology evidence="1">Lipid-anchor</topology>
        <orientation evidence="1">Cytoplasmic side</orientation>
    </subcellularLocation>
</comment>
<dbReference type="InterPro" id="IPR001806">
    <property type="entry name" value="Small_GTPase"/>
</dbReference>
<dbReference type="GO" id="GO:0005886">
    <property type="term" value="C:plasma membrane"/>
    <property type="evidence" value="ECO:0007669"/>
    <property type="project" value="UniProtKB-SubCell"/>
</dbReference>
<evidence type="ECO:0000313" key="10">
    <source>
        <dbReference type="EMBL" id="EJT51816.1"/>
    </source>
</evidence>
<dbReference type="KEGG" id="tasa:A1Q1_06954"/>
<proteinExistence type="inferred from homology"/>
<dbReference type="GO" id="GO:0007264">
    <property type="term" value="P:small GTPase-mediated signal transduction"/>
    <property type="evidence" value="ECO:0007669"/>
    <property type="project" value="InterPro"/>
</dbReference>
<comment type="similarity">
    <text evidence="2">Belongs to the small GTPase superfamily. Rho family.</text>
</comment>
<keyword evidence="4" id="KW-0488">Methylation</keyword>
<keyword evidence="7" id="KW-0472">Membrane</keyword>
<dbReference type="SMART" id="SM00175">
    <property type="entry name" value="RAB"/>
    <property type="match status" value="1"/>
</dbReference>
<dbReference type="PROSITE" id="PS51421">
    <property type="entry name" value="RAS"/>
    <property type="match status" value="1"/>
</dbReference>
<reference evidence="10 11" key="1">
    <citation type="journal article" date="2012" name="Eukaryot. Cell">
        <title>Draft genome sequence of CBS 2479, the standard type strain of Trichosporon asahii.</title>
        <authorList>
            <person name="Yang R.Y."/>
            <person name="Li H.T."/>
            <person name="Zhu H."/>
            <person name="Zhou G.P."/>
            <person name="Wang M."/>
            <person name="Wang L."/>
        </authorList>
    </citation>
    <scope>NUCLEOTIDE SEQUENCE [LARGE SCALE GENOMIC DNA]</scope>
    <source>
        <strain evidence="11">ATCC 90039 / CBS 2479 / JCM 2466 / KCTC 7840 / NCYC 2677 / UAMH 7654</strain>
    </source>
</reference>
<dbReference type="PRINTS" id="PR00449">
    <property type="entry name" value="RASTRNSFRMNG"/>
</dbReference>
<comment type="caution">
    <text evidence="10">The sequence shown here is derived from an EMBL/GenBank/DDBJ whole genome shotgun (WGS) entry which is preliminary data.</text>
</comment>
<dbReference type="PROSITE" id="PS51419">
    <property type="entry name" value="RAB"/>
    <property type="match status" value="1"/>
</dbReference>
<evidence type="ECO:0000256" key="7">
    <source>
        <dbReference type="ARBA" id="ARBA00023136"/>
    </source>
</evidence>
<dbReference type="PROSITE" id="PS51420">
    <property type="entry name" value="RHO"/>
    <property type="match status" value="1"/>
</dbReference>
<dbReference type="SMART" id="SM00173">
    <property type="entry name" value="RAS"/>
    <property type="match status" value="1"/>
</dbReference>
<dbReference type="OrthoDB" id="8830751at2759"/>
<evidence type="ECO:0000256" key="9">
    <source>
        <dbReference type="ARBA" id="ARBA00023289"/>
    </source>
</evidence>
<dbReference type="Gene3D" id="3.40.50.300">
    <property type="entry name" value="P-loop containing nucleotide triphosphate hydrolases"/>
    <property type="match status" value="1"/>
</dbReference>
<dbReference type="NCBIfam" id="TIGR00231">
    <property type="entry name" value="small_GTP"/>
    <property type="match status" value="1"/>
</dbReference>
<dbReference type="Pfam" id="PF00071">
    <property type="entry name" value="Ras"/>
    <property type="match status" value="1"/>
</dbReference>
<evidence type="ECO:0000256" key="1">
    <source>
        <dbReference type="ARBA" id="ARBA00004342"/>
    </source>
</evidence>
<evidence type="ECO:0000256" key="3">
    <source>
        <dbReference type="ARBA" id="ARBA00022475"/>
    </source>
</evidence>
<dbReference type="SMART" id="SM00174">
    <property type="entry name" value="RHO"/>
    <property type="match status" value="1"/>
</dbReference>
<evidence type="ECO:0000256" key="6">
    <source>
        <dbReference type="ARBA" id="ARBA00023134"/>
    </source>
</evidence>
<gene>
    <name evidence="10" type="ORF">A1Q1_06954</name>
</gene>
<evidence type="ECO:0000256" key="8">
    <source>
        <dbReference type="ARBA" id="ARBA00023288"/>
    </source>
</evidence>
<name>J5TNK3_TRIAS</name>
<protein>
    <submittedName>
        <fullName evidence="10">Ras-like GTP-binding protein RHO1</fullName>
    </submittedName>
</protein>
<dbReference type="AlphaFoldDB" id="J5TNK3"/>
<keyword evidence="3" id="KW-1003">Cell membrane</keyword>
<evidence type="ECO:0000256" key="5">
    <source>
        <dbReference type="ARBA" id="ARBA00022741"/>
    </source>
</evidence>
<dbReference type="GO" id="GO:0003924">
    <property type="term" value="F:GTPase activity"/>
    <property type="evidence" value="ECO:0007669"/>
    <property type="project" value="InterPro"/>
</dbReference>
<dbReference type="Proteomes" id="UP000002748">
    <property type="component" value="Unassembled WGS sequence"/>
</dbReference>
<dbReference type="FunFam" id="3.40.50.300:FF:000983">
    <property type="entry name" value="Rho family GTPase"/>
    <property type="match status" value="1"/>
</dbReference>
<dbReference type="GeneID" id="25990466"/>